<evidence type="ECO:0000256" key="5">
    <source>
        <dbReference type="ARBA" id="ARBA00023030"/>
    </source>
</evidence>
<dbReference type="PROSITE" id="PS00250">
    <property type="entry name" value="TGF_BETA_1"/>
    <property type="match status" value="1"/>
</dbReference>
<proteinExistence type="inferred from homology"/>
<dbReference type="SUPFAM" id="SSF57501">
    <property type="entry name" value="Cystine-knot cytokines"/>
    <property type="match status" value="1"/>
</dbReference>
<evidence type="ECO:0000256" key="7">
    <source>
        <dbReference type="ARBA" id="ARBA00023180"/>
    </source>
</evidence>
<keyword evidence="6" id="KW-1015">Disulfide bond</keyword>
<sequence>MLTEQATLLELDVRHVFQRHGVTWLSFNVTAAVRRLIPRILLRLLVHIRATSPHSQLDLALVVSPHDGPQFQDQDVQPLLLLSYSALTGAPPRRTRGKRDTEDYEEESNNIWDDDRTAVATGLQARRTKRQRNTCRRRPLYVDFSEIHYDTWIVAPNGYEAFQCIGKCFFPVSEHLSPTKHAIVQTLLHSVAPGKVPRACCVPTRLEPISVLYVDQNGILTYRFSYQDMVVAECGCR</sequence>
<dbReference type="PANTHER" id="PTHR11848:SF307">
    <property type="entry name" value="BONE MORPHOGENETIC PROTEIN 10"/>
    <property type="match status" value="1"/>
</dbReference>
<evidence type="ECO:0000256" key="6">
    <source>
        <dbReference type="ARBA" id="ARBA00023157"/>
    </source>
</evidence>
<dbReference type="STRING" id="136037.A0A067RJN1"/>
<dbReference type="InterPro" id="IPR017948">
    <property type="entry name" value="TGFb_CS"/>
</dbReference>
<dbReference type="Gene3D" id="2.10.90.10">
    <property type="entry name" value="Cystine-knot cytokines"/>
    <property type="match status" value="1"/>
</dbReference>
<dbReference type="CDD" id="cd13767">
    <property type="entry name" value="TGF_beta_BMP9_like"/>
    <property type="match status" value="1"/>
</dbReference>
<keyword evidence="5 8" id="KW-0339">Growth factor</keyword>
<comment type="similarity">
    <text evidence="2 8">Belongs to the TGF-beta family.</text>
</comment>
<keyword evidence="12" id="KW-1185">Reference proteome</keyword>
<keyword evidence="3" id="KW-0964">Secreted</keyword>
<gene>
    <name evidence="11" type="ORF">L798_09396</name>
</gene>
<evidence type="ECO:0000256" key="9">
    <source>
        <dbReference type="SAM" id="MobiDB-lite"/>
    </source>
</evidence>
<keyword evidence="7" id="KW-0325">Glycoprotein</keyword>
<feature type="domain" description="TGF-beta family profile" evidence="10">
    <location>
        <begin position="126"/>
        <end position="237"/>
    </location>
</feature>
<organism evidence="11 12">
    <name type="scientific">Zootermopsis nevadensis</name>
    <name type="common">Dampwood termite</name>
    <dbReference type="NCBI Taxonomy" id="136037"/>
    <lineage>
        <taxon>Eukaryota</taxon>
        <taxon>Metazoa</taxon>
        <taxon>Ecdysozoa</taxon>
        <taxon>Arthropoda</taxon>
        <taxon>Hexapoda</taxon>
        <taxon>Insecta</taxon>
        <taxon>Pterygota</taxon>
        <taxon>Neoptera</taxon>
        <taxon>Polyneoptera</taxon>
        <taxon>Dictyoptera</taxon>
        <taxon>Blattodea</taxon>
        <taxon>Blattoidea</taxon>
        <taxon>Termitoidae</taxon>
        <taxon>Termopsidae</taxon>
        <taxon>Zootermopsis</taxon>
    </lineage>
</organism>
<dbReference type="InterPro" id="IPR029034">
    <property type="entry name" value="Cystine-knot_cytokine"/>
</dbReference>
<dbReference type="PANTHER" id="PTHR11848">
    <property type="entry name" value="TGF-BETA FAMILY"/>
    <property type="match status" value="1"/>
</dbReference>
<dbReference type="PROSITE" id="PS51362">
    <property type="entry name" value="TGF_BETA_2"/>
    <property type="match status" value="1"/>
</dbReference>
<evidence type="ECO:0000256" key="3">
    <source>
        <dbReference type="ARBA" id="ARBA00022525"/>
    </source>
</evidence>
<evidence type="ECO:0000259" key="10">
    <source>
        <dbReference type="PROSITE" id="PS51362"/>
    </source>
</evidence>
<evidence type="ECO:0000313" key="11">
    <source>
        <dbReference type="EMBL" id="KDR24061.1"/>
    </source>
</evidence>
<evidence type="ECO:0000256" key="1">
    <source>
        <dbReference type="ARBA" id="ARBA00004613"/>
    </source>
</evidence>
<dbReference type="GO" id="GO:0005125">
    <property type="term" value="F:cytokine activity"/>
    <property type="evidence" value="ECO:0007669"/>
    <property type="project" value="TreeGrafter"/>
</dbReference>
<dbReference type="Proteomes" id="UP000027135">
    <property type="component" value="Unassembled WGS sequence"/>
</dbReference>
<dbReference type="EMBL" id="KK852428">
    <property type="protein sequence ID" value="KDR24061.1"/>
    <property type="molecule type" value="Genomic_DNA"/>
</dbReference>
<dbReference type="FunFam" id="2.10.90.10:FF:000001">
    <property type="entry name" value="Bone morphogenetic protein 4"/>
    <property type="match status" value="1"/>
</dbReference>
<dbReference type="GO" id="GO:0008083">
    <property type="term" value="F:growth factor activity"/>
    <property type="evidence" value="ECO:0007669"/>
    <property type="project" value="UniProtKB-KW"/>
</dbReference>
<dbReference type="InParanoid" id="A0A067RJN1"/>
<dbReference type="InterPro" id="IPR001839">
    <property type="entry name" value="TGF-b_C"/>
</dbReference>
<evidence type="ECO:0000313" key="12">
    <source>
        <dbReference type="Proteomes" id="UP000027135"/>
    </source>
</evidence>
<dbReference type="Pfam" id="PF00019">
    <property type="entry name" value="TGF_beta"/>
    <property type="match status" value="1"/>
</dbReference>
<dbReference type="AlphaFoldDB" id="A0A067RJN1"/>
<evidence type="ECO:0000256" key="4">
    <source>
        <dbReference type="ARBA" id="ARBA00022729"/>
    </source>
</evidence>
<protein>
    <submittedName>
        <fullName evidence="11">Bone morphogenetic protein 10</fullName>
    </submittedName>
</protein>
<feature type="region of interest" description="Disordered" evidence="9">
    <location>
        <begin position="91"/>
        <end position="110"/>
    </location>
</feature>
<keyword evidence="4" id="KW-0732">Signal</keyword>
<comment type="subcellular location">
    <subcellularLocation>
        <location evidence="1">Secreted</location>
    </subcellularLocation>
</comment>
<dbReference type="InterPro" id="IPR015615">
    <property type="entry name" value="TGF-beta-rel"/>
</dbReference>
<dbReference type="GO" id="GO:0005615">
    <property type="term" value="C:extracellular space"/>
    <property type="evidence" value="ECO:0007669"/>
    <property type="project" value="TreeGrafter"/>
</dbReference>
<dbReference type="SMART" id="SM00204">
    <property type="entry name" value="TGFB"/>
    <property type="match status" value="1"/>
</dbReference>
<name>A0A067RJN1_ZOONE</name>
<dbReference type="eggNOG" id="KOG3900">
    <property type="taxonomic scope" value="Eukaryota"/>
</dbReference>
<accession>A0A067RJN1</accession>
<evidence type="ECO:0000256" key="2">
    <source>
        <dbReference type="ARBA" id="ARBA00006656"/>
    </source>
</evidence>
<reference evidence="11 12" key="1">
    <citation type="journal article" date="2014" name="Nat. Commun.">
        <title>Molecular traces of alternative social organization in a termite genome.</title>
        <authorList>
            <person name="Terrapon N."/>
            <person name="Li C."/>
            <person name="Robertson H.M."/>
            <person name="Ji L."/>
            <person name="Meng X."/>
            <person name="Booth W."/>
            <person name="Chen Z."/>
            <person name="Childers C.P."/>
            <person name="Glastad K.M."/>
            <person name="Gokhale K."/>
            <person name="Gowin J."/>
            <person name="Gronenberg W."/>
            <person name="Hermansen R.A."/>
            <person name="Hu H."/>
            <person name="Hunt B.G."/>
            <person name="Huylmans A.K."/>
            <person name="Khalil S.M."/>
            <person name="Mitchell R.D."/>
            <person name="Munoz-Torres M.C."/>
            <person name="Mustard J.A."/>
            <person name="Pan H."/>
            <person name="Reese J.T."/>
            <person name="Scharf M.E."/>
            <person name="Sun F."/>
            <person name="Vogel H."/>
            <person name="Xiao J."/>
            <person name="Yang W."/>
            <person name="Yang Z."/>
            <person name="Yang Z."/>
            <person name="Zhou J."/>
            <person name="Zhu J."/>
            <person name="Brent C.S."/>
            <person name="Elsik C.G."/>
            <person name="Goodisman M.A."/>
            <person name="Liberles D.A."/>
            <person name="Roe R.M."/>
            <person name="Vargo E.L."/>
            <person name="Vilcinskas A."/>
            <person name="Wang J."/>
            <person name="Bornberg-Bauer E."/>
            <person name="Korb J."/>
            <person name="Zhang G."/>
            <person name="Liebig J."/>
        </authorList>
    </citation>
    <scope>NUCLEOTIDE SEQUENCE [LARGE SCALE GENOMIC DNA]</scope>
    <source>
        <tissue evidence="11">Whole organism</tissue>
    </source>
</reference>
<evidence type="ECO:0000256" key="8">
    <source>
        <dbReference type="RuleBase" id="RU000354"/>
    </source>
</evidence>